<dbReference type="Pfam" id="PF01656">
    <property type="entry name" value="CbiA"/>
    <property type="match status" value="1"/>
</dbReference>
<dbReference type="RefSeq" id="WP_126462075.1">
    <property type="nucleotide sequence ID" value="NZ_AP018721.1"/>
</dbReference>
<proteinExistence type="predicted"/>
<name>A0A4R3JZ11_9PROT</name>
<comment type="caution">
    <text evidence="2">The sequence shown here is derived from an EMBL/GenBank/DDBJ whole genome shotgun (WGS) entry which is preliminary data.</text>
</comment>
<feature type="domain" description="CobQ/CobB/MinD/ParA nucleotide binding" evidence="1">
    <location>
        <begin position="6"/>
        <end position="187"/>
    </location>
</feature>
<accession>A0A4R3JZ11</accession>
<dbReference type="InterPro" id="IPR050678">
    <property type="entry name" value="DNA_Partitioning_ATPase"/>
</dbReference>
<dbReference type="NCBIfam" id="NF041546">
    <property type="entry name" value="ParA_partition"/>
    <property type="match status" value="1"/>
</dbReference>
<dbReference type="InterPro" id="IPR027417">
    <property type="entry name" value="P-loop_NTPase"/>
</dbReference>
<protein>
    <submittedName>
        <fullName evidence="2">Plasmid segregation oscillating ATPase ParF</fullName>
    </submittedName>
</protein>
<dbReference type="Gene3D" id="3.40.50.300">
    <property type="entry name" value="P-loop containing nucleotide triphosphate hydrolases"/>
    <property type="match status" value="1"/>
</dbReference>
<gene>
    <name evidence="2" type="ORF">EDC61_103103</name>
</gene>
<dbReference type="CDD" id="cd02042">
    <property type="entry name" value="ParAB_family"/>
    <property type="match status" value="1"/>
</dbReference>
<dbReference type="PANTHER" id="PTHR13696">
    <property type="entry name" value="P-LOOP CONTAINING NUCLEOSIDE TRIPHOSPHATE HYDROLASE"/>
    <property type="match status" value="1"/>
</dbReference>
<dbReference type="SUPFAM" id="SSF52540">
    <property type="entry name" value="P-loop containing nucleoside triphosphate hydrolases"/>
    <property type="match status" value="1"/>
</dbReference>
<evidence type="ECO:0000313" key="2">
    <source>
        <dbReference type="EMBL" id="TCS72981.1"/>
    </source>
</evidence>
<dbReference type="EMBL" id="SLZY01000003">
    <property type="protein sequence ID" value="TCS72981.1"/>
    <property type="molecule type" value="Genomic_DNA"/>
</dbReference>
<dbReference type="Proteomes" id="UP000295135">
    <property type="component" value="Unassembled WGS sequence"/>
</dbReference>
<keyword evidence="3" id="KW-1185">Reference proteome</keyword>
<dbReference type="InterPro" id="IPR002586">
    <property type="entry name" value="CobQ/CobB/MinD/ParA_Nub-bd_dom"/>
</dbReference>
<dbReference type="PANTHER" id="PTHR13696:SF96">
    <property type="entry name" value="COBQ_COBB_MIND_PARA NUCLEOTIDE BINDING DOMAIN-CONTAINING PROTEIN"/>
    <property type="match status" value="1"/>
</dbReference>
<organism evidence="2 3">
    <name type="scientific">Sulfuritortus calidifontis</name>
    <dbReference type="NCBI Taxonomy" id="1914471"/>
    <lineage>
        <taxon>Bacteria</taxon>
        <taxon>Pseudomonadati</taxon>
        <taxon>Pseudomonadota</taxon>
        <taxon>Betaproteobacteria</taxon>
        <taxon>Nitrosomonadales</taxon>
        <taxon>Thiobacillaceae</taxon>
        <taxon>Sulfuritortus</taxon>
    </lineage>
</organism>
<evidence type="ECO:0000313" key="3">
    <source>
        <dbReference type="Proteomes" id="UP000295135"/>
    </source>
</evidence>
<dbReference type="PIRSF" id="PIRSF009320">
    <property type="entry name" value="Nuc_binding_HP_1000"/>
    <property type="match status" value="1"/>
</dbReference>
<evidence type="ECO:0000259" key="1">
    <source>
        <dbReference type="Pfam" id="PF01656"/>
    </source>
</evidence>
<dbReference type="OrthoDB" id="69313at2"/>
<dbReference type="InterPro" id="IPR048089">
    <property type="entry name" value="McdA"/>
</dbReference>
<sequence length="220" mass="23914">MAAKVIAVVNQKGGSGKTTLAMLLAGSLGDAGHRVMVADADPQNTSLRWASAGDAFPADVEDVSGEEGKLHKELRRRLEEYDYIVIDSPPAATAPVTESALKLAHLALVPVIPSPLDLWASEMIREAIFRAQEKNPTLQARLVMNQLQPNTLISREVIGLLPDFGIPLLSATLRQRTVYKECATEGHSIEGLGSRAQMAAKEVDFLKRRVLALLRRIDNT</sequence>
<dbReference type="AlphaFoldDB" id="A0A4R3JZ11"/>
<reference evidence="2 3" key="1">
    <citation type="submission" date="2019-03" db="EMBL/GenBank/DDBJ databases">
        <title>Genomic Encyclopedia of Type Strains, Phase IV (KMG-IV): sequencing the most valuable type-strain genomes for metagenomic binning, comparative biology and taxonomic classification.</title>
        <authorList>
            <person name="Goeker M."/>
        </authorList>
    </citation>
    <scope>NUCLEOTIDE SEQUENCE [LARGE SCALE GENOMIC DNA]</scope>
    <source>
        <strain evidence="2 3">DSM 103923</strain>
    </source>
</reference>